<dbReference type="Proteomes" id="UP001196413">
    <property type="component" value="Unassembled WGS sequence"/>
</dbReference>
<evidence type="ECO:0000313" key="2">
    <source>
        <dbReference type="Proteomes" id="UP001196413"/>
    </source>
</evidence>
<accession>A0AAD5N9R0</accession>
<dbReference type="EMBL" id="JAHQIW010004869">
    <property type="protein sequence ID" value="KAJ1364081.1"/>
    <property type="molecule type" value="Genomic_DNA"/>
</dbReference>
<keyword evidence="2" id="KW-1185">Reference proteome</keyword>
<evidence type="ECO:0000313" key="1">
    <source>
        <dbReference type="EMBL" id="KAJ1364081.1"/>
    </source>
</evidence>
<organism evidence="1 2">
    <name type="scientific">Parelaphostrongylus tenuis</name>
    <name type="common">Meningeal worm</name>
    <dbReference type="NCBI Taxonomy" id="148309"/>
    <lineage>
        <taxon>Eukaryota</taxon>
        <taxon>Metazoa</taxon>
        <taxon>Ecdysozoa</taxon>
        <taxon>Nematoda</taxon>
        <taxon>Chromadorea</taxon>
        <taxon>Rhabditida</taxon>
        <taxon>Rhabditina</taxon>
        <taxon>Rhabditomorpha</taxon>
        <taxon>Strongyloidea</taxon>
        <taxon>Metastrongylidae</taxon>
        <taxon>Parelaphostrongylus</taxon>
    </lineage>
</organism>
<gene>
    <name evidence="1" type="ORF">KIN20_024088</name>
</gene>
<comment type="caution">
    <text evidence="1">The sequence shown here is derived from an EMBL/GenBank/DDBJ whole genome shotgun (WGS) entry which is preliminary data.</text>
</comment>
<protein>
    <submittedName>
        <fullName evidence="1">Uncharacterized protein</fullName>
    </submittedName>
</protein>
<reference evidence="1" key="1">
    <citation type="submission" date="2021-06" db="EMBL/GenBank/DDBJ databases">
        <title>Parelaphostrongylus tenuis whole genome reference sequence.</title>
        <authorList>
            <person name="Garwood T.J."/>
            <person name="Larsen P.A."/>
            <person name="Fountain-Jones N.M."/>
            <person name="Garbe J.R."/>
            <person name="Macchietto M.G."/>
            <person name="Kania S.A."/>
            <person name="Gerhold R.W."/>
            <person name="Richards J.E."/>
            <person name="Wolf T.M."/>
        </authorList>
    </citation>
    <scope>NUCLEOTIDE SEQUENCE</scope>
    <source>
        <strain evidence="1">MNPRO001-30</strain>
        <tissue evidence="1">Meninges</tissue>
    </source>
</reference>
<name>A0AAD5N9R0_PARTN</name>
<proteinExistence type="predicted"/>
<dbReference type="AlphaFoldDB" id="A0AAD5N9R0"/>
<sequence length="54" mass="5944">MDKNALQLHPGHVINRRYILEARPIIEIQGEYKSMAKCSCAGNTLGKRSGGMGE</sequence>